<name>A0A3E0HKL3_9PSEU</name>
<accession>A0A3E0HKL3</accession>
<keyword evidence="10" id="KW-1185">Reference proteome</keyword>
<comment type="caution">
    <text evidence="9">The sequence shown here is derived from an EMBL/GenBank/DDBJ whole genome shotgun (WGS) entry which is preliminary data.</text>
</comment>
<dbReference type="RefSeq" id="WP_116175659.1">
    <property type="nucleotide sequence ID" value="NZ_CP144375.1"/>
</dbReference>
<dbReference type="GO" id="GO:0004252">
    <property type="term" value="F:serine-type endopeptidase activity"/>
    <property type="evidence" value="ECO:0007669"/>
    <property type="project" value="InterPro"/>
</dbReference>
<proteinExistence type="predicted"/>
<keyword evidence="1" id="KW-0880">Kelch repeat</keyword>
<dbReference type="Pfam" id="PF13620">
    <property type="entry name" value="CarboxypepD_reg"/>
    <property type="match status" value="2"/>
</dbReference>
<dbReference type="SUPFAM" id="SSF49464">
    <property type="entry name" value="Carboxypeptidase regulatory domain-like"/>
    <property type="match status" value="4"/>
</dbReference>
<evidence type="ECO:0000256" key="7">
    <source>
        <dbReference type="SAM" id="SignalP"/>
    </source>
</evidence>
<dbReference type="CDD" id="cd04056">
    <property type="entry name" value="Peptidases_S53"/>
    <property type="match status" value="1"/>
</dbReference>
<evidence type="ECO:0000256" key="5">
    <source>
        <dbReference type="ARBA" id="ARBA00022825"/>
    </source>
</evidence>
<dbReference type="Gene3D" id="2.60.40.1120">
    <property type="entry name" value="Carboxypeptidase-like, regulatory domain"/>
    <property type="match status" value="4"/>
</dbReference>
<dbReference type="InterPro" id="IPR030400">
    <property type="entry name" value="Sedolisin_dom"/>
</dbReference>
<dbReference type="InterPro" id="IPR036852">
    <property type="entry name" value="Peptidase_S8/S53_dom_sf"/>
</dbReference>
<dbReference type="SUPFAM" id="SSF52743">
    <property type="entry name" value="Subtilisin-like"/>
    <property type="match status" value="1"/>
</dbReference>
<dbReference type="SUPFAM" id="SSF117281">
    <property type="entry name" value="Kelch motif"/>
    <property type="match status" value="1"/>
</dbReference>
<sequence length="1405" mass="142491">MKPTSWLTRTVAALAAAVTAASVAVAFGGAAAAATPQYVPAACNALTAAQRSAAVPVARCFAVGVADGAGRPAVRSAAAGPPSTALGPQQIRSAYQLPDAGAGMTVAIVDAYGYGSAEADLGVFRSYYGLPPCTTDNGCFTKLDQRGGTNFPPEDGGWSVETALDLDAVSSACPKCKLLLVEGDTADLGDLGEAVDTAASLGAVAISNSYGVDGEISVEQDYDKYYDHPGVAVTVSTGDSGNVQSWPATSPVVTGVGGTRLTPDGSARGWAETAWDSGGSGCSLYEPRPDYQAGLATACPNNKASADISADADPASGLAVYNTLGQSGWAQWGGTSLASPLVAAMYALAGTPTPGTYPVTYPYRDTADLNDVTQGANGSCGNVLCNAGPGWDGPTGFGSPKGIGALTLGKTGEIVGKATDNGNGTGLAGVAITATAANGDRFSATSQTDGSYDLHAPEGTYDVTATKFGYGDAKVTGVQVTAGGKVTENFALTAKPTRTISGRVTDGSGHGYPLRAKITIDGYPNGAVYSDPFTGRYSVALPNGTSYKLHVAAADIPGYSTQDTTVALGDQNVTQDVPLKVDASTCTAPGYAYHEDGATEAFANWSGKTTKDGWTVTDGVGNGQTWGFDNVGGWAPPPGGDGYFADVDSDFYGEGGQQDTSLVSPVVDLTGRADPEIGFDTTYIGFPGQTGSVDLSLDGGQTWSTVQQMNGTIDHVDIPIPQAAGKSSVRIRFHYTAGWSRRWEVDNVLVGSRACAPLPGGLVAGVVTDANTGQPLTGATVTSDASKTDFGVSAATPDDANIGDGYYWLFSSHTGSVGFTTTDGRYTPNDKTITVRPDGVQEADVALNAGRLTVDKSAVSVSEELGASKDQTVTFGNTGKSPVHVHLGETDGGVTPAKAAGAPKTVVKASTSIAASAGGAATSGGVHPTLRQAAPAAGPWTDVADFPTAVMDDAVANHNGKIYAVGGTDGFAPSNGAYVYDPTNNAWSALAPLPEAVSAAKAEFVGDTLFVVGGWNQLGSTSAHTYAYNVTANSWSRVADLPAAVSAAGSAVVAGQLYVVGGCTTSQCTPMSTAVYSYDPGNNSWTKQPDYPTGAAFIACGGVAASVVCAGGIGNGALTKTYSYTPGSGSWTQRADLPVDAWGAAAASANGHLEVVGGAVNNGAEISNQGYEYDPAGNAWTALPNANNATYRGGATCGIYKVGGSTGGFNAAQFTENLPGYGDCGGDVPWLSENKTDFDVAPGKTVSVRITADSSAVSQPGTYQGLLFVSTDSPYASVGPVKVTMTATPPAAWGKIAGTVTSSSGTPIAGATVAVCTMYNTKTGTCGPTTFTLKTDGQGKYQLWLNKGFNPLQVIFAKDGFTPVMKIVKVQKGETVTTDVTLAGNSAFGTARTQQYLNDTIKRSS</sequence>
<dbReference type="Pfam" id="PF24681">
    <property type="entry name" value="Kelch_KLHDC2_KLHL20_DRC7"/>
    <property type="match status" value="1"/>
</dbReference>
<evidence type="ECO:0000313" key="10">
    <source>
        <dbReference type="Proteomes" id="UP000256269"/>
    </source>
</evidence>
<evidence type="ECO:0000256" key="1">
    <source>
        <dbReference type="ARBA" id="ARBA00022441"/>
    </source>
</evidence>
<dbReference type="GO" id="GO:0097602">
    <property type="term" value="F:cullin family protein binding"/>
    <property type="evidence" value="ECO:0007669"/>
    <property type="project" value="TreeGrafter"/>
</dbReference>
<keyword evidence="4" id="KW-0378">Hydrolase</keyword>
<dbReference type="InterPro" id="IPR015915">
    <property type="entry name" value="Kelch-typ_b-propeller"/>
</dbReference>
<evidence type="ECO:0000313" key="9">
    <source>
        <dbReference type="EMBL" id="REH46999.1"/>
    </source>
</evidence>
<feature type="domain" description="Peptidase S53" evidence="8">
    <location>
        <begin position="85"/>
        <end position="412"/>
    </location>
</feature>
<keyword evidence="7" id="KW-0732">Signal</keyword>
<evidence type="ECO:0000256" key="3">
    <source>
        <dbReference type="ARBA" id="ARBA00022737"/>
    </source>
</evidence>
<protein>
    <submittedName>
        <fullName evidence="9">Galactose oxidase-like protein</fullName>
    </submittedName>
</protein>
<dbReference type="PROSITE" id="PS51695">
    <property type="entry name" value="SEDOLISIN"/>
    <property type="match status" value="1"/>
</dbReference>
<feature type="compositionally biased region" description="Polar residues" evidence="6">
    <location>
        <begin position="237"/>
        <end position="252"/>
    </location>
</feature>
<reference evidence="9 10" key="1">
    <citation type="submission" date="2018-08" db="EMBL/GenBank/DDBJ databases">
        <title>Genomic Encyclopedia of Archaeal and Bacterial Type Strains, Phase II (KMG-II): from individual species to whole genera.</title>
        <authorList>
            <person name="Goeker M."/>
        </authorList>
    </citation>
    <scope>NUCLEOTIDE SEQUENCE [LARGE SCALE GENOMIC DNA]</scope>
    <source>
        <strain evidence="9 10">DSM 45791</strain>
    </source>
</reference>
<dbReference type="InterPro" id="IPR023828">
    <property type="entry name" value="Peptidase_S8_Ser-AS"/>
</dbReference>
<evidence type="ECO:0000256" key="6">
    <source>
        <dbReference type="SAM" id="MobiDB-lite"/>
    </source>
</evidence>
<dbReference type="Gene3D" id="3.40.50.200">
    <property type="entry name" value="Peptidase S8/S53 domain"/>
    <property type="match status" value="1"/>
</dbReference>
<dbReference type="PROSITE" id="PS00138">
    <property type="entry name" value="SUBTILASE_SER"/>
    <property type="match status" value="1"/>
</dbReference>
<gene>
    <name evidence="9" type="ORF">BCF44_106163</name>
</gene>
<dbReference type="Gene3D" id="2.120.10.80">
    <property type="entry name" value="Kelch-type beta propeller"/>
    <property type="match status" value="2"/>
</dbReference>
<dbReference type="GO" id="GO:0006508">
    <property type="term" value="P:proteolysis"/>
    <property type="evidence" value="ECO:0007669"/>
    <property type="project" value="UniProtKB-KW"/>
</dbReference>
<keyword evidence="3" id="KW-0677">Repeat</keyword>
<dbReference type="SMART" id="SM00612">
    <property type="entry name" value="Kelch"/>
    <property type="match status" value="5"/>
</dbReference>
<feature type="region of interest" description="Disordered" evidence="6">
    <location>
        <begin position="237"/>
        <end position="261"/>
    </location>
</feature>
<evidence type="ECO:0000259" key="8">
    <source>
        <dbReference type="PROSITE" id="PS51695"/>
    </source>
</evidence>
<dbReference type="PANTHER" id="PTHR45632:SF3">
    <property type="entry name" value="KELCH-LIKE PROTEIN 32"/>
    <property type="match status" value="1"/>
</dbReference>
<dbReference type="PANTHER" id="PTHR45632">
    <property type="entry name" value="LD33804P"/>
    <property type="match status" value="1"/>
</dbReference>
<dbReference type="Proteomes" id="UP000256269">
    <property type="component" value="Unassembled WGS sequence"/>
</dbReference>
<dbReference type="EMBL" id="QUNO01000006">
    <property type="protein sequence ID" value="REH46999.1"/>
    <property type="molecule type" value="Genomic_DNA"/>
</dbReference>
<dbReference type="InterPro" id="IPR008969">
    <property type="entry name" value="CarboxyPept-like_regulatory"/>
</dbReference>
<feature type="chain" id="PRO_5038334611" evidence="7">
    <location>
        <begin position="27"/>
        <end position="1405"/>
    </location>
</feature>
<keyword evidence="2" id="KW-0645">Protease</keyword>
<dbReference type="InterPro" id="IPR006652">
    <property type="entry name" value="Kelch_1"/>
</dbReference>
<dbReference type="OrthoDB" id="3676679at2"/>
<dbReference type="Gene3D" id="2.60.120.260">
    <property type="entry name" value="Galactose-binding domain-like"/>
    <property type="match status" value="1"/>
</dbReference>
<evidence type="ECO:0000256" key="2">
    <source>
        <dbReference type="ARBA" id="ARBA00022670"/>
    </source>
</evidence>
<evidence type="ECO:0000256" key="4">
    <source>
        <dbReference type="ARBA" id="ARBA00022801"/>
    </source>
</evidence>
<feature type="signal peptide" evidence="7">
    <location>
        <begin position="1"/>
        <end position="26"/>
    </location>
</feature>
<keyword evidence="5" id="KW-0720">Serine protease</keyword>
<organism evidence="9 10">
    <name type="scientific">Kutzneria buriramensis</name>
    <dbReference type="NCBI Taxonomy" id="1045776"/>
    <lineage>
        <taxon>Bacteria</taxon>
        <taxon>Bacillati</taxon>
        <taxon>Actinomycetota</taxon>
        <taxon>Actinomycetes</taxon>
        <taxon>Pseudonocardiales</taxon>
        <taxon>Pseudonocardiaceae</taxon>
        <taxon>Kutzneria</taxon>
    </lineage>
</organism>